<accession>A0ABM6RPF2</accession>
<evidence type="ECO:0000256" key="5">
    <source>
        <dbReference type="ARBA" id="ARBA00012180"/>
    </source>
</evidence>
<dbReference type="SUPFAM" id="SSF53098">
    <property type="entry name" value="Ribonuclease H-like"/>
    <property type="match status" value="1"/>
</dbReference>
<reference evidence="12 13" key="1">
    <citation type="journal article" date="2019" name="Sci. Rep.">
        <title>Sulfobacillus thermotolerans: new insights into resistance and metabolic capacities of acidophilic chemolithotrophs.</title>
        <authorList>
            <person name="Panyushkina A.E."/>
            <person name="Babenko V.V."/>
            <person name="Nikitina A.S."/>
            <person name="Selezneva O.V."/>
            <person name="Tsaplina I.A."/>
            <person name="Letarova M.A."/>
            <person name="Kostryukova E.S."/>
            <person name="Letarov A.V."/>
        </authorList>
    </citation>
    <scope>NUCLEOTIDE SEQUENCE [LARGE SCALE GENOMIC DNA]</scope>
    <source>
        <strain evidence="12 13">Kr1</strain>
    </source>
</reference>
<dbReference type="InterPro" id="IPR050092">
    <property type="entry name" value="RNase_H"/>
</dbReference>
<evidence type="ECO:0000259" key="11">
    <source>
        <dbReference type="PROSITE" id="PS50879"/>
    </source>
</evidence>
<evidence type="ECO:0000313" key="13">
    <source>
        <dbReference type="Proteomes" id="UP000325292"/>
    </source>
</evidence>
<evidence type="ECO:0000256" key="10">
    <source>
        <dbReference type="ARBA" id="ARBA00022842"/>
    </source>
</evidence>
<dbReference type="InterPro" id="IPR002156">
    <property type="entry name" value="RNaseH_domain"/>
</dbReference>
<keyword evidence="8" id="KW-0255">Endonuclease</keyword>
<dbReference type="Pfam" id="PF00075">
    <property type="entry name" value="RNase_H"/>
    <property type="match status" value="1"/>
</dbReference>
<dbReference type="InterPro" id="IPR022892">
    <property type="entry name" value="RNaseHI"/>
</dbReference>
<evidence type="ECO:0000256" key="7">
    <source>
        <dbReference type="ARBA" id="ARBA00022723"/>
    </source>
</evidence>
<evidence type="ECO:0000256" key="6">
    <source>
        <dbReference type="ARBA" id="ARBA00022722"/>
    </source>
</evidence>
<dbReference type="Gene3D" id="3.30.420.10">
    <property type="entry name" value="Ribonuclease H-like superfamily/Ribonuclease H"/>
    <property type="match status" value="1"/>
</dbReference>
<keyword evidence="10" id="KW-0460">Magnesium</keyword>
<dbReference type="InterPro" id="IPR036397">
    <property type="entry name" value="RNaseH_sf"/>
</dbReference>
<organism evidence="12 13">
    <name type="scientific">Sulfobacillus thermotolerans</name>
    <dbReference type="NCBI Taxonomy" id="338644"/>
    <lineage>
        <taxon>Bacteria</taxon>
        <taxon>Bacillati</taxon>
        <taxon>Bacillota</taxon>
        <taxon>Clostridia</taxon>
        <taxon>Eubacteriales</taxon>
        <taxon>Clostridiales Family XVII. Incertae Sedis</taxon>
        <taxon>Sulfobacillus</taxon>
    </lineage>
</organism>
<gene>
    <name evidence="12" type="ORF">BXT84_04230</name>
</gene>
<comment type="catalytic activity">
    <reaction evidence="1">
        <text>Endonucleolytic cleavage to 5'-phosphomonoester.</text>
        <dbReference type="EC" id="3.1.26.4"/>
    </reaction>
</comment>
<feature type="domain" description="RNase H type-1" evidence="11">
    <location>
        <begin position="2"/>
        <end position="145"/>
    </location>
</feature>
<keyword evidence="6" id="KW-0540">Nuclease</keyword>
<comment type="similarity">
    <text evidence="3">Belongs to the RNase H family.</text>
</comment>
<name>A0ABM6RPF2_9FIRM</name>
<protein>
    <recommendedName>
        <fullName evidence="5">ribonuclease H</fullName>
        <ecNumber evidence="5">3.1.26.4</ecNumber>
    </recommendedName>
</protein>
<comment type="subunit">
    <text evidence="4">Monomer.</text>
</comment>
<evidence type="ECO:0000256" key="4">
    <source>
        <dbReference type="ARBA" id="ARBA00011245"/>
    </source>
</evidence>
<evidence type="ECO:0000313" key="12">
    <source>
        <dbReference type="EMBL" id="AUW93257.1"/>
    </source>
</evidence>
<evidence type="ECO:0000256" key="9">
    <source>
        <dbReference type="ARBA" id="ARBA00022801"/>
    </source>
</evidence>
<comment type="cofactor">
    <cofactor evidence="2">
        <name>Mg(2+)</name>
        <dbReference type="ChEBI" id="CHEBI:18420"/>
    </cofactor>
</comment>
<keyword evidence="9" id="KW-0378">Hydrolase</keyword>
<dbReference type="PANTHER" id="PTHR10642:SF26">
    <property type="entry name" value="RIBONUCLEASE H1"/>
    <property type="match status" value="1"/>
</dbReference>
<dbReference type="CDD" id="cd09278">
    <property type="entry name" value="RNase_HI_prokaryote_like"/>
    <property type="match status" value="1"/>
</dbReference>
<dbReference type="EC" id="3.1.26.4" evidence="5"/>
<keyword evidence="13" id="KW-1185">Reference proteome</keyword>
<evidence type="ECO:0000256" key="8">
    <source>
        <dbReference type="ARBA" id="ARBA00022759"/>
    </source>
</evidence>
<dbReference type="InterPro" id="IPR012337">
    <property type="entry name" value="RNaseH-like_sf"/>
</dbReference>
<dbReference type="EMBL" id="CP019454">
    <property type="protein sequence ID" value="AUW93257.1"/>
    <property type="molecule type" value="Genomic_DNA"/>
</dbReference>
<evidence type="ECO:0000256" key="1">
    <source>
        <dbReference type="ARBA" id="ARBA00000077"/>
    </source>
</evidence>
<evidence type="ECO:0000256" key="2">
    <source>
        <dbReference type="ARBA" id="ARBA00001946"/>
    </source>
</evidence>
<evidence type="ECO:0000256" key="3">
    <source>
        <dbReference type="ARBA" id="ARBA00005300"/>
    </source>
</evidence>
<dbReference type="PANTHER" id="PTHR10642">
    <property type="entry name" value="RIBONUCLEASE H1"/>
    <property type="match status" value="1"/>
</dbReference>
<proteinExistence type="inferred from homology"/>
<keyword evidence="7" id="KW-0479">Metal-binding</keyword>
<dbReference type="PROSITE" id="PS50879">
    <property type="entry name" value="RNASE_H_1"/>
    <property type="match status" value="1"/>
</dbReference>
<dbReference type="Proteomes" id="UP000325292">
    <property type="component" value="Chromosome"/>
</dbReference>
<sequence>MADTMYNVYTDGACANNQAPGGQLGGWACVFVDGPSYAGAELSTTNNRMEMTAVIEALKHTPPGSTVRIFSDSAYVINAFVQNWFQGWERRGWKNAKGQPVENQDLWRIMRALVDERKVMWTKVKGHAGVIHNEMADRLAVQAMEKLRQGQVEVE</sequence>